<sequence length="260" mass="29702">MLKFALDRFHLPALLVQFILNLFTWQNNKILTHHGDTASYQVRVDIDQGEIIFLYFGLSTWILSLLDYSPLEFEQHSLPISHLTFMDDSTLIASSKSRIEDCLLITAKFYTLNNVQANLAKYVLLSSSHPSSLINFDLLPSPLVSNVSLSLSSLAFTRFMVKDMAALLGPKKLLAQHVAYFYNAILLLKLEFRLQTTLFSENTIQSIHAFYQFLSSHIASWQKIFTHPDFKGFGNYAISYLQASSCLLDESTKDYSFYPQ</sequence>
<name>A0A2N0NXK4_9GLOM</name>
<dbReference type="EMBL" id="LLXJ01002245">
    <property type="protein sequence ID" value="PKB99313.1"/>
    <property type="molecule type" value="Genomic_DNA"/>
</dbReference>
<dbReference type="Proteomes" id="UP000232722">
    <property type="component" value="Unassembled WGS sequence"/>
</dbReference>
<reference evidence="1 2" key="2">
    <citation type="submission" date="2017-09" db="EMBL/GenBank/DDBJ databases">
        <title>Extensive intraspecific genome diversity in a model arbuscular mycorrhizal fungus.</title>
        <authorList>
            <person name="Chen E.C."/>
            <person name="Morin E."/>
            <person name="Beaudet D."/>
            <person name="Noel J."/>
            <person name="Ndikumana S."/>
            <person name="Charron P."/>
            <person name="St-Onge C."/>
            <person name="Giorgi J."/>
            <person name="Grigoriev I.V."/>
            <person name="Roux C."/>
            <person name="Martin F.M."/>
            <person name="Corradi N."/>
        </authorList>
    </citation>
    <scope>NUCLEOTIDE SEQUENCE [LARGE SCALE GENOMIC DNA]</scope>
    <source>
        <strain evidence="1 2">A5</strain>
    </source>
</reference>
<organism evidence="1 2">
    <name type="scientific">Rhizophagus irregularis</name>
    <dbReference type="NCBI Taxonomy" id="588596"/>
    <lineage>
        <taxon>Eukaryota</taxon>
        <taxon>Fungi</taxon>
        <taxon>Fungi incertae sedis</taxon>
        <taxon>Mucoromycota</taxon>
        <taxon>Glomeromycotina</taxon>
        <taxon>Glomeromycetes</taxon>
        <taxon>Glomerales</taxon>
        <taxon>Glomeraceae</taxon>
        <taxon>Rhizophagus</taxon>
    </lineage>
</organism>
<dbReference type="VEuPathDB" id="FungiDB:RhiirA1_480260"/>
<comment type="caution">
    <text evidence="1">The sequence shown here is derived from an EMBL/GenBank/DDBJ whole genome shotgun (WGS) entry which is preliminary data.</text>
</comment>
<accession>A0A2N0NXK4</accession>
<protein>
    <recommendedName>
        <fullName evidence="3">Reverse transcriptase domain-containing protein</fullName>
    </recommendedName>
</protein>
<reference evidence="1 2" key="1">
    <citation type="submission" date="2016-04" db="EMBL/GenBank/DDBJ databases">
        <title>Genome analyses suggest a sexual origin of heterokaryosis in a supposedly ancient asexual fungus.</title>
        <authorList>
            <person name="Ropars J."/>
            <person name="Sedzielewska K."/>
            <person name="Noel J."/>
            <person name="Charron P."/>
            <person name="Farinelli L."/>
            <person name="Marton T."/>
            <person name="Kruger M."/>
            <person name="Pelin A."/>
            <person name="Brachmann A."/>
            <person name="Corradi N."/>
        </authorList>
    </citation>
    <scope>NUCLEOTIDE SEQUENCE [LARGE SCALE GENOMIC DNA]</scope>
    <source>
        <strain evidence="1 2">A5</strain>
    </source>
</reference>
<evidence type="ECO:0008006" key="3">
    <source>
        <dbReference type="Google" id="ProtNLM"/>
    </source>
</evidence>
<evidence type="ECO:0000313" key="1">
    <source>
        <dbReference type="EMBL" id="PKB99313.1"/>
    </source>
</evidence>
<dbReference type="VEuPathDB" id="FungiDB:RhiirFUN_004478"/>
<gene>
    <name evidence="1" type="ORF">RhiirA5_429918</name>
</gene>
<evidence type="ECO:0000313" key="2">
    <source>
        <dbReference type="Proteomes" id="UP000232722"/>
    </source>
</evidence>
<dbReference type="AlphaFoldDB" id="A0A2N0NXK4"/>
<proteinExistence type="predicted"/>